<sequence length="48" mass="5159">MNRDTPKNATHAMGKTKGYKLTSSSGDGPKVCAFFFSEQGCRNGSNCK</sequence>
<keyword evidence="1" id="KW-0862">Zinc</keyword>
<dbReference type="InterPro" id="IPR000571">
    <property type="entry name" value="Znf_CCCH"/>
</dbReference>
<keyword evidence="1" id="KW-0479">Metal-binding</keyword>
<evidence type="ECO:0000256" key="1">
    <source>
        <dbReference type="PROSITE-ProRule" id="PRU00723"/>
    </source>
</evidence>
<evidence type="ECO:0000256" key="2">
    <source>
        <dbReference type="SAM" id="MobiDB-lite"/>
    </source>
</evidence>
<feature type="domain" description="C3H1-type" evidence="3">
    <location>
        <begin position="26"/>
        <end position="48"/>
    </location>
</feature>
<keyword evidence="1" id="KW-0863">Zinc-finger</keyword>
<dbReference type="PROSITE" id="PS50103">
    <property type="entry name" value="ZF_C3H1"/>
    <property type="match status" value="1"/>
</dbReference>
<dbReference type="GO" id="GO:0008270">
    <property type="term" value="F:zinc ion binding"/>
    <property type="evidence" value="ECO:0007669"/>
    <property type="project" value="UniProtKB-KW"/>
</dbReference>
<feature type="non-terminal residue" evidence="4">
    <location>
        <position position="48"/>
    </location>
</feature>
<name>K0SL39_THAOC</name>
<dbReference type="EMBL" id="AGNL01019675">
    <property type="protein sequence ID" value="EJK61656.1"/>
    <property type="molecule type" value="Genomic_DNA"/>
</dbReference>
<reference evidence="4 5" key="1">
    <citation type="journal article" date="2012" name="Genome Biol.">
        <title>Genome and low-iron response of an oceanic diatom adapted to chronic iron limitation.</title>
        <authorList>
            <person name="Lommer M."/>
            <person name="Specht M."/>
            <person name="Roy A.S."/>
            <person name="Kraemer L."/>
            <person name="Andreson R."/>
            <person name="Gutowska M.A."/>
            <person name="Wolf J."/>
            <person name="Bergner S.V."/>
            <person name="Schilhabel M.B."/>
            <person name="Klostermeier U.C."/>
            <person name="Beiko R.G."/>
            <person name="Rosenstiel P."/>
            <person name="Hippler M."/>
            <person name="Laroche J."/>
        </authorList>
    </citation>
    <scope>NUCLEOTIDE SEQUENCE [LARGE SCALE GENOMIC DNA]</scope>
    <source>
        <strain evidence="4 5">CCMP1005</strain>
    </source>
</reference>
<feature type="region of interest" description="Disordered" evidence="2">
    <location>
        <begin position="1"/>
        <end position="26"/>
    </location>
</feature>
<proteinExistence type="predicted"/>
<feature type="zinc finger region" description="C3H1-type" evidence="1">
    <location>
        <begin position="26"/>
        <end position="48"/>
    </location>
</feature>
<evidence type="ECO:0000313" key="4">
    <source>
        <dbReference type="EMBL" id="EJK61656.1"/>
    </source>
</evidence>
<dbReference type="Proteomes" id="UP000266841">
    <property type="component" value="Unassembled WGS sequence"/>
</dbReference>
<gene>
    <name evidence="4" type="ORF">THAOC_17813</name>
</gene>
<keyword evidence="5" id="KW-1185">Reference proteome</keyword>
<evidence type="ECO:0000259" key="3">
    <source>
        <dbReference type="PROSITE" id="PS50103"/>
    </source>
</evidence>
<dbReference type="AlphaFoldDB" id="K0SL39"/>
<accession>K0SL39</accession>
<evidence type="ECO:0000313" key="5">
    <source>
        <dbReference type="Proteomes" id="UP000266841"/>
    </source>
</evidence>
<protein>
    <recommendedName>
        <fullName evidence="3">C3H1-type domain-containing protein</fullName>
    </recommendedName>
</protein>
<comment type="caution">
    <text evidence="4">The sequence shown here is derived from an EMBL/GenBank/DDBJ whole genome shotgun (WGS) entry which is preliminary data.</text>
</comment>
<organism evidence="4 5">
    <name type="scientific">Thalassiosira oceanica</name>
    <name type="common">Marine diatom</name>
    <dbReference type="NCBI Taxonomy" id="159749"/>
    <lineage>
        <taxon>Eukaryota</taxon>
        <taxon>Sar</taxon>
        <taxon>Stramenopiles</taxon>
        <taxon>Ochrophyta</taxon>
        <taxon>Bacillariophyta</taxon>
        <taxon>Coscinodiscophyceae</taxon>
        <taxon>Thalassiosirophycidae</taxon>
        <taxon>Thalassiosirales</taxon>
        <taxon>Thalassiosiraceae</taxon>
        <taxon>Thalassiosira</taxon>
    </lineage>
</organism>